<gene>
    <name evidence="2" type="ORF">DVS28_a2314</name>
</gene>
<evidence type="ECO:0000313" key="3">
    <source>
        <dbReference type="Proteomes" id="UP000264006"/>
    </source>
</evidence>
<evidence type="ECO:0000313" key="2">
    <source>
        <dbReference type="EMBL" id="AXV06996.1"/>
    </source>
</evidence>
<sequence>MSETLEVGAVVRRFLQARRRGPFELRELTRLLHNDATYVEVIDGERLTVSGGNGIAELLQAVWARRGDDETMSIVRSGVTSDTTAVGHWRRVTADGTVVHGRDRYTVADGLIVEIEVEEFASAAVPTYVRI</sequence>
<dbReference type="Pfam" id="PF12680">
    <property type="entry name" value="SnoaL_2"/>
    <property type="match status" value="1"/>
</dbReference>
<name>A0A346XXP9_9ACTN</name>
<feature type="domain" description="SnoaL-like" evidence="1">
    <location>
        <begin position="11"/>
        <end position="115"/>
    </location>
</feature>
<dbReference type="InterPro" id="IPR032710">
    <property type="entry name" value="NTF2-like_dom_sf"/>
</dbReference>
<proteinExistence type="predicted"/>
<accession>A0A346XXP9</accession>
<keyword evidence="3" id="KW-1185">Reference proteome</keyword>
<evidence type="ECO:0000259" key="1">
    <source>
        <dbReference type="Pfam" id="PF12680"/>
    </source>
</evidence>
<protein>
    <recommendedName>
        <fullName evidence="1">SnoaL-like domain-containing protein</fullName>
    </recommendedName>
</protein>
<dbReference type="Proteomes" id="UP000264006">
    <property type="component" value="Chromosome"/>
</dbReference>
<dbReference type="RefSeq" id="WP_114591561.1">
    <property type="nucleotide sequence ID" value="NZ_CP031165.1"/>
</dbReference>
<dbReference type="AlphaFoldDB" id="A0A346XXP9"/>
<dbReference type="Gene3D" id="3.10.450.50">
    <property type="match status" value="1"/>
</dbReference>
<reference evidence="2 3" key="1">
    <citation type="submission" date="2018-09" db="EMBL/GenBank/DDBJ databases">
        <title>Complete genome sequence of Euzebya sp. DY32-46 isolated from seawater of Pacific Ocean.</title>
        <authorList>
            <person name="Xu L."/>
            <person name="Wu Y.-H."/>
            <person name="Xu X.-W."/>
        </authorList>
    </citation>
    <scope>NUCLEOTIDE SEQUENCE [LARGE SCALE GENOMIC DNA]</scope>
    <source>
        <strain evidence="2 3">DY32-46</strain>
    </source>
</reference>
<dbReference type="SUPFAM" id="SSF54427">
    <property type="entry name" value="NTF2-like"/>
    <property type="match status" value="1"/>
</dbReference>
<dbReference type="EMBL" id="CP031165">
    <property type="protein sequence ID" value="AXV06996.1"/>
    <property type="molecule type" value="Genomic_DNA"/>
</dbReference>
<dbReference type="OrthoDB" id="9827847at2"/>
<dbReference type="InterPro" id="IPR037401">
    <property type="entry name" value="SnoaL-like"/>
</dbReference>
<organism evidence="2 3">
    <name type="scientific">Euzebya pacifica</name>
    <dbReference type="NCBI Taxonomy" id="1608957"/>
    <lineage>
        <taxon>Bacteria</taxon>
        <taxon>Bacillati</taxon>
        <taxon>Actinomycetota</taxon>
        <taxon>Nitriliruptoria</taxon>
        <taxon>Euzebyales</taxon>
    </lineage>
</organism>
<dbReference type="KEGG" id="euz:DVS28_a2314"/>